<sequence length="291" mass="31495">MDLKQLRVFVMVARHGSITRAADAIHLTQSALSLQLKALQKAIGAPLFRRTPRGMELLPSGRALLPHAQAVLAAVDDFDSAVAGLSRQVSGRLRLGTILDPDFLRLGALLGLLLERHPGLHTDVSYGISGGVLSQLFDGQLDLGFYLGVPGDKRLHVMQLTSFRYRVAAPRDWQGRVADADWPQLVQLPWIWTPPESVHHRLLAARFAAQAATPRIVAQVDVESSMLDLVRAGVGLSLLRDTVAQAQHGAGHIALAPPTLDAELTLVCLQRRAAEPAIAAAFALADELWRA</sequence>
<keyword evidence="2" id="KW-0805">Transcription regulation</keyword>
<evidence type="ECO:0000259" key="5">
    <source>
        <dbReference type="PROSITE" id="PS50931"/>
    </source>
</evidence>
<dbReference type="InterPro" id="IPR036390">
    <property type="entry name" value="WH_DNA-bd_sf"/>
</dbReference>
<organism evidence="6 7">
    <name type="scientific">Solimonas terrae</name>
    <dbReference type="NCBI Taxonomy" id="1396819"/>
    <lineage>
        <taxon>Bacteria</taxon>
        <taxon>Pseudomonadati</taxon>
        <taxon>Pseudomonadota</taxon>
        <taxon>Gammaproteobacteria</taxon>
        <taxon>Nevskiales</taxon>
        <taxon>Nevskiaceae</taxon>
        <taxon>Solimonas</taxon>
    </lineage>
</organism>
<dbReference type="Gene3D" id="3.40.190.290">
    <property type="match status" value="1"/>
</dbReference>
<evidence type="ECO:0000256" key="2">
    <source>
        <dbReference type="ARBA" id="ARBA00023015"/>
    </source>
</evidence>
<evidence type="ECO:0000313" key="6">
    <source>
        <dbReference type="EMBL" id="NGY03996.1"/>
    </source>
</evidence>
<gene>
    <name evidence="6" type="ORF">G7Y85_04410</name>
</gene>
<protein>
    <submittedName>
        <fullName evidence="6">LysR family transcriptional regulator</fullName>
    </submittedName>
</protein>
<dbReference type="EMBL" id="JAAMOW010000002">
    <property type="protein sequence ID" value="NGY03996.1"/>
    <property type="molecule type" value="Genomic_DNA"/>
</dbReference>
<dbReference type="InterPro" id="IPR000847">
    <property type="entry name" value="LysR_HTH_N"/>
</dbReference>
<dbReference type="GO" id="GO:0032993">
    <property type="term" value="C:protein-DNA complex"/>
    <property type="evidence" value="ECO:0007669"/>
    <property type="project" value="TreeGrafter"/>
</dbReference>
<evidence type="ECO:0000313" key="7">
    <source>
        <dbReference type="Proteomes" id="UP000472676"/>
    </source>
</evidence>
<evidence type="ECO:0000256" key="1">
    <source>
        <dbReference type="ARBA" id="ARBA00009437"/>
    </source>
</evidence>
<evidence type="ECO:0000256" key="3">
    <source>
        <dbReference type="ARBA" id="ARBA00023125"/>
    </source>
</evidence>
<comment type="similarity">
    <text evidence="1">Belongs to the LysR transcriptional regulatory family.</text>
</comment>
<dbReference type="Pfam" id="PF00126">
    <property type="entry name" value="HTH_1"/>
    <property type="match status" value="1"/>
</dbReference>
<dbReference type="PROSITE" id="PS50931">
    <property type="entry name" value="HTH_LYSR"/>
    <property type="match status" value="1"/>
</dbReference>
<keyword evidence="3" id="KW-0238">DNA-binding</keyword>
<dbReference type="GO" id="GO:0003677">
    <property type="term" value="F:DNA binding"/>
    <property type="evidence" value="ECO:0007669"/>
    <property type="project" value="UniProtKB-KW"/>
</dbReference>
<feature type="domain" description="HTH lysR-type" evidence="5">
    <location>
        <begin position="1"/>
        <end position="58"/>
    </location>
</feature>
<keyword evidence="4" id="KW-0804">Transcription</keyword>
<keyword evidence="7" id="KW-1185">Reference proteome</keyword>
<dbReference type="PRINTS" id="PR00039">
    <property type="entry name" value="HTHLYSR"/>
</dbReference>
<dbReference type="RefSeq" id="WP_166252398.1">
    <property type="nucleotide sequence ID" value="NZ_JAAMOW010000002.1"/>
</dbReference>
<name>A0A6M2BN08_9GAMM</name>
<accession>A0A6M2BN08</accession>
<dbReference type="SUPFAM" id="SSF53850">
    <property type="entry name" value="Periplasmic binding protein-like II"/>
    <property type="match status" value="1"/>
</dbReference>
<comment type="caution">
    <text evidence="6">The sequence shown here is derived from an EMBL/GenBank/DDBJ whole genome shotgun (WGS) entry which is preliminary data.</text>
</comment>
<dbReference type="InterPro" id="IPR005119">
    <property type="entry name" value="LysR_subst-bd"/>
</dbReference>
<dbReference type="Proteomes" id="UP000472676">
    <property type="component" value="Unassembled WGS sequence"/>
</dbReference>
<dbReference type="SUPFAM" id="SSF46785">
    <property type="entry name" value="Winged helix' DNA-binding domain"/>
    <property type="match status" value="1"/>
</dbReference>
<dbReference type="Gene3D" id="1.10.10.10">
    <property type="entry name" value="Winged helix-like DNA-binding domain superfamily/Winged helix DNA-binding domain"/>
    <property type="match status" value="1"/>
</dbReference>
<dbReference type="CDD" id="cd05466">
    <property type="entry name" value="PBP2_LTTR_substrate"/>
    <property type="match status" value="1"/>
</dbReference>
<dbReference type="AlphaFoldDB" id="A0A6M2BN08"/>
<reference evidence="6 7" key="1">
    <citation type="journal article" date="2014" name="Int. J. Syst. Evol. Microbiol.">
        <title>Solimonas terrae sp. nov., isolated from soil.</title>
        <authorList>
            <person name="Kim S.J."/>
            <person name="Moon J.Y."/>
            <person name="Weon H.Y."/>
            <person name="Ahn J.H."/>
            <person name="Chen W.M."/>
            <person name="Kwon S.W."/>
        </authorList>
    </citation>
    <scope>NUCLEOTIDE SEQUENCE [LARGE SCALE GENOMIC DNA]</scope>
    <source>
        <strain evidence="6 7">KIS83-12</strain>
    </source>
</reference>
<dbReference type="PANTHER" id="PTHR30346">
    <property type="entry name" value="TRANSCRIPTIONAL DUAL REGULATOR HCAR-RELATED"/>
    <property type="match status" value="1"/>
</dbReference>
<dbReference type="GO" id="GO:0003700">
    <property type="term" value="F:DNA-binding transcription factor activity"/>
    <property type="evidence" value="ECO:0007669"/>
    <property type="project" value="InterPro"/>
</dbReference>
<dbReference type="PANTHER" id="PTHR30346:SF28">
    <property type="entry name" value="HTH-TYPE TRANSCRIPTIONAL REGULATOR CYNR"/>
    <property type="match status" value="1"/>
</dbReference>
<proteinExistence type="inferred from homology"/>
<dbReference type="InterPro" id="IPR036388">
    <property type="entry name" value="WH-like_DNA-bd_sf"/>
</dbReference>
<dbReference type="Pfam" id="PF03466">
    <property type="entry name" value="LysR_substrate"/>
    <property type="match status" value="1"/>
</dbReference>
<dbReference type="FunFam" id="1.10.10.10:FF:000001">
    <property type="entry name" value="LysR family transcriptional regulator"/>
    <property type="match status" value="1"/>
</dbReference>
<evidence type="ECO:0000256" key="4">
    <source>
        <dbReference type="ARBA" id="ARBA00023163"/>
    </source>
</evidence>